<dbReference type="EMBL" id="PVXP01000077">
    <property type="protein sequence ID" value="PRR81069.1"/>
    <property type="molecule type" value="Genomic_DNA"/>
</dbReference>
<feature type="transmembrane region" description="Helical" evidence="6">
    <location>
        <begin position="181"/>
        <end position="198"/>
    </location>
</feature>
<feature type="transmembrane region" description="Helical" evidence="6">
    <location>
        <begin position="272"/>
        <end position="294"/>
    </location>
</feature>
<feature type="domain" description="Major facilitator superfamily (MFS) profile" evidence="7">
    <location>
        <begin position="29"/>
        <end position="449"/>
    </location>
</feature>
<evidence type="ECO:0000313" key="9">
    <source>
        <dbReference type="Proteomes" id="UP000237798"/>
    </source>
</evidence>
<evidence type="ECO:0000256" key="6">
    <source>
        <dbReference type="SAM" id="Phobius"/>
    </source>
</evidence>
<name>A0A2T0BAZ5_9CLOT</name>
<keyword evidence="4 6" id="KW-1133">Transmembrane helix</keyword>
<accession>A0A2T0BAZ5</accession>
<dbReference type="InterPro" id="IPR005829">
    <property type="entry name" value="Sugar_transporter_CS"/>
</dbReference>
<comment type="caution">
    <text evidence="8">The sequence shown here is derived from an EMBL/GenBank/DDBJ whole genome shotgun (WGS) entry which is preliminary data.</text>
</comment>
<dbReference type="SUPFAM" id="SSF103473">
    <property type="entry name" value="MFS general substrate transporter"/>
    <property type="match status" value="1"/>
</dbReference>
<keyword evidence="3 6" id="KW-0812">Transmembrane</keyword>
<feature type="transmembrane region" description="Helical" evidence="6">
    <location>
        <begin position="426"/>
        <end position="446"/>
    </location>
</feature>
<protein>
    <submittedName>
        <fullName evidence="8">Inner membrane metabolite transport protein YdjE</fullName>
    </submittedName>
</protein>
<evidence type="ECO:0000313" key="8">
    <source>
        <dbReference type="EMBL" id="PRR81069.1"/>
    </source>
</evidence>
<evidence type="ECO:0000256" key="4">
    <source>
        <dbReference type="ARBA" id="ARBA00022989"/>
    </source>
</evidence>
<sequence length="456" mass="50365">MGFTNSAIGNNFISERMDRLPVSKIHYKILCLTGLGMFLDSFDIYLASSVLGALLKNGWSTITLNATFISVSFIGLLIGALLTGFLGDRYGRKFVYRLNLLIFGIASLFAAISPNMTFLIACRGIIGIGLGAEIVTGYALLGEFVPAKVRGRWVSTLSLITNIAVPGSALLGFIIIPTIGWRYMFVFVGICALIVWYLRRVIPESPRWYESKGRYEDAEKTVEMFEKSVEEEKNIKLSPIDTSVALENEEHVLKTQDSFWDLFKGKILSRTLVGSITLITINTLIYTFITWVPTLFLKNGINLSKSLGYTTIMMIGAPLGAIIGGFIVDRFGRKWCIVSFMILAGILGYAYPIQNNMSMILILGFLLTISIYILVTIGLAVYVPELFPTKIRLRGTGFSNAAGRCATIFTPYGVAWLLNNYGTQPVFTSLGILLAFTAIIIALFGIETKQKPLDEI</sequence>
<feature type="transmembrane region" description="Helical" evidence="6">
    <location>
        <begin position="25"/>
        <end position="46"/>
    </location>
</feature>
<comment type="subcellular location">
    <subcellularLocation>
        <location evidence="1">Cell membrane</location>
        <topology evidence="1">Multi-pass membrane protein</topology>
    </subcellularLocation>
</comment>
<dbReference type="PANTHER" id="PTHR23508:SF10">
    <property type="entry name" value="CARBOXYLIC ACID TRANSPORTER PROTEIN HOMOLOG"/>
    <property type="match status" value="1"/>
</dbReference>
<dbReference type="PROSITE" id="PS00216">
    <property type="entry name" value="SUGAR_TRANSPORT_1"/>
    <property type="match status" value="1"/>
</dbReference>
<dbReference type="RefSeq" id="WP_106010777.1">
    <property type="nucleotide sequence ID" value="NZ_JALCPJ010000060.1"/>
</dbReference>
<proteinExistence type="predicted"/>
<gene>
    <name evidence="8" type="primary">ydjE_2</name>
    <name evidence="8" type="ORF">CLLU_32240</name>
</gene>
<evidence type="ECO:0000256" key="2">
    <source>
        <dbReference type="ARBA" id="ARBA00022448"/>
    </source>
</evidence>
<dbReference type="PROSITE" id="PS00217">
    <property type="entry name" value="SUGAR_TRANSPORT_2"/>
    <property type="match status" value="1"/>
</dbReference>
<keyword evidence="9" id="KW-1185">Reference proteome</keyword>
<evidence type="ECO:0000256" key="3">
    <source>
        <dbReference type="ARBA" id="ARBA00022692"/>
    </source>
</evidence>
<dbReference type="GO" id="GO:0046943">
    <property type="term" value="F:carboxylic acid transmembrane transporter activity"/>
    <property type="evidence" value="ECO:0007669"/>
    <property type="project" value="TreeGrafter"/>
</dbReference>
<feature type="transmembrane region" description="Helical" evidence="6">
    <location>
        <begin position="118"/>
        <end position="141"/>
    </location>
</feature>
<dbReference type="Gene3D" id="1.20.1250.20">
    <property type="entry name" value="MFS general substrate transporter like domains"/>
    <property type="match status" value="1"/>
</dbReference>
<dbReference type="Proteomes" id="UP000237798">
    <property type="component" value="Unassembled WGS sequence"/>
</dbReference>
<dbReference type="InterPro" id="IPR005828">
    <property type="entry name" value="MFS_sugar_transport-like"/>
</dbReference>
<feature type="transmembrane region" description="Helical" evidence="6">
    <location>
        <begin position="94"/>
        <end position="112"/>
    </location>
</feature>
<dbReference type="OrthoDB" id="9787026at2"/>
<dbReference type="InterPro" id="IPR036259">
    <property type="entry name" value="MFS_trans_sf"/>
</dbReference>
<evidence type="ECO:0000256" key="5">
    <source>
        <dbReference type="ARBA" id="ARBA00023136"/>
    </source>
</evidence>
<dbReference type="PROSITE" id="PS50850">
    <property type="entry name" value="MFS"/>
    <property type="match status" value="1"/>
</dbReference>
<keyword evidence="2" id="KW-0813">Transport</keyword>
<organism evidence="8 9">
    <name type="scientific">Clostridium luticellarii</name>
    <dbReference type="NCBI Taxonomy" id="1691940"/>
    <lineage>
        <taxon>Bacteria</taxon>
        <taxon>Bacillati</taxon>
        <taxon>Bacillota</taxon>
        <taxon>Clostridia</taxon>
        <taxon>Eubacteriales</taxon>
        <taxon>Clostridiaceae</taxon>
        <taxon>Clostridium</taxon>
    </lineage>
</organism>
<feature type="transmembrane region" description="Helical" evidence="6">
    <location>
        <begin position="66"/>
        <end position="87"/>
    </location>
</feature>
<dbReference type="CDD" id="cd17316">
    <property type="entry name" value="MFS_SV2_like"/>
    <property type="match status" value="1"/>
</dbReference>
<dbReference type="PANTHER" id="PTHR23508">
    <property type="entry name" value="CARBOXYLIC ACID TRANSPORTER PROTEIN HOMOLOG"/>
    <property type="match status" value="1"/>
</dbReference>
<feature type="transmembrane region" description="Helical" evidence="6">
    <location>
        <begin position="153"/>
        <end position="175"/>
    </location>
</feature>
<dbReference type="GO" id="GO:0005886">
    <property type="term" value="C:plasma membrane"/>
    <property type="evidence" value="ECO:0007669"/>
    <property type="project" value="UniProtKB-SubCell"/>
</dbReference>
<keyword evidence="5 6" id="KW-0472">Membrane</keyword>
<dbReference type="Pfam" id="PF00083">
    <property type="entry name" value="Sugar_tr"/>
    <property type="match status" value="1"/>
</dbReference>
<evidence type="ECO:0000259" key="7">
    <source>
        <dbReference type="PROSITE" id="PS50850"/>
    </source>
</evidence>
<dbReference type="AlphaFoldDB" id="A0A2T0BAZ5"/>
<dbReference type="InterPro" id="IPR020846">
    <property type="entry name" value="MFS_dom"/>
</dbReference>
<reference evidence="8 9" key="1">
    <citation type="submission" date="2018-03" db="EMBL/GenBank/DDBJ databases">
        <title>Genome sequence of Clostridium luticellarii DSM 29923.</title>
        <authorList>
            <person name="Poehlein A."/>
            <person name="Daniel R."/>
        </authorList>
    </citation>
    <scope>NUCLEOTIDE SEQUENCE [LARGE SCALE GENOMIC DNA]</scope>
    <source>
        <strain evidence="8 9">DSM 29923</strain>
    </source>
</reference>
<feature type="transmembrane region" description="Helical" evidence="6">
    <location>
        <begin position="359"/>
        <end position="383"/>
    </location>
</feature>
<feature type="transmembrane region" description="Helical" evidence="6">
    <location>
        <begin position="306"/>
        <end position="328"/>
    </location>
</feature>
<feature type="transmembrane region" description="Helical" evidence="6">
    <location>
        <begin position="395"/>
        <end position="414"/>
    </location>
</feature>
<evidence type="ECO:0000256" key="1">
    <source>
        <dbReference type="ARBA" id="ARBA00004651"/>
    </source>
</evidence>
<feature type="transmembrane region" description="Helical" evidence="6">
    <location>
        <begin position="335"/>
        <end position="353"/>
    </location>
</feature>